<evidence type="ECO:0000256" key="1">
    <source>
        <dbReference type="SAM" id="Phobius"/>
    </source>
</evidence>
<protein>
    <recommendedName>
        <fullName evidence="4">Secreted protein</fullName>
    </recommendedName>
</protein>
<keyword evidence="3" id="KW-1185">Reference proteome</keyword>
<feature type="transmembrane region" description="Helical" evidence="1">
    <location>
        <begin position="6"/>
        <end position="25"/>
    </location>
</feature>
<gene>
    <name evidence="2" type="ORF">GCM10009744_61510</name>
</gene>
<dbReference type="Proteomes" id="UP001501319">
    <property type="component" value="Unassembled WGS sequence"/>
</dbReference>
<sequence length="76" mass="8339">MDALLALVIFTVCLMVPLAVLTWLARLAKRHGTAGAALAGAVAAYDEFYRTTAHQSHYELRVQADRRSEQGSPDDH</sequence>
<dbReference type="EMBL" id="BAAANE010000013">
    <property type="protein sequence ID" value="GAA1659747.1"/>
    <property type="molecule type" value="Genomic_DNA"/>
</dbReference>
<evidence type="ECO:0000313" key="2">
    <source>
        <dbReference type="EMBL" id="GAA1659747.1"/>
    </source>
</evidence>
<accession>A0ABP4RT58</accession>
<keyword evidence="1" id="KW-0812">Transmembrane</keyword>
<keyword evidence="1" id="KW-0472">Membrane</keyword>
<evidence type="ECO:0000313" key="3">
    <source>
        <dbReference type="Proteomes" id="UP001501319"/>
    </source>
</evidence>
<keyword evidence="1" id="KW-1133">Transmembrane helix</keyword>
<reference evidence="3" key="1">
    <citation type="journal article" date="2019" name="Int. J. Syst. Evol. Microbiol.">
        <title>The Global Catalogue of Microorganisms (GCM) 10K type strain sequencing project: providing services to taxonomists for standard genome sequencing and annotation.</title>
        <authorList>
            <consortium name="The Broad Institute Genomics Platform"/>
            <consortium name="The Broad Institute Genome Sequencing Center for Infectious Disease"/>
            <person name="Wu L."/>
            <person name="Ma J."/>
        </authorList>
    </citation>
    <scope>NUCLEOTIDE SEQUENCE [LARGE SCALE GENOMIC DNA]</scope>
    <source>
        <strain evidence="3">JCM 14306</strain>
    </source>
</reference>
<comment type="caution">
    <text evidence="2">The sequence shown here is derived from an EMBL/GenBank/DDBJ whole genome shotgun (WGS) entry which is preliminary data.</text>
</comment>
<proteinExistence type="predicted"/>
<dbReference type="RefSeq" id="WP_344116223.1">
    <property type="nucleotide sequence ID" value="NZ_BAAANE010000013.1"/>
</dbReference>
<organism evidence="2 3">
    <name type="scientific">Kribbella alba</name>
    <dbReference type="NCBI Taxonomy" id="190197"/>
    <lineage>
        <taxon>Bacteria</taxon>
        <taxon>Bacillati</taxon>
        <taxon>Actinomycetota</taxon>
        <taxon>Actinomycetes</taxon>
        <taxon>Propionibacteriales</taxon>
        <taxon>Kribbellaceae</taxon>
        <taxon>Kribbella</taxon>
    </lineage>
</organism>
<name>A0ABP4RT58_9ACTN</name>
<evidence type="ECO:0008006" key="4">
    <source>
        <dbReference type="Google" id="ProtNLM"/>
    </source>
</evidence>